<proteinExistence type="predicted"/>
<keyword evidence="3" id="KW-1185">Reference proteome</keyword>
<dbReference type="EMBL" id="CP095072">
    <property type="protein sequence ID" value="UOQ49751.1"/>
    <property type="molecule type" value="Genomic_DNA"/>
</dbReference>
<evidence type="ECO:0000256" key="1">
    <source>
        <dbReference type="SAM" id="Phobius"/>
    </source>
</evidence>
<keyword evidence="1" id="KW-1133">Transmembrane helix</keyword>
<name>A0ABY4F5L2_9BACI</name>
<evidence type="ECO:0000313" key="2">
    <source>
        <dbReference type="EMBL" id="UOQ49751.1"/>
    </source>
</evidence>
<feature type="transmembrane region" description="Helical" evidence="1">
    <location>
        <begin position="20"/>
        <end position="38"/>
    </location>
</feature>
<feature type="transmembrane region" description="Helical" evidence="1">
    <location>
        <begin position="44"/>
        <end position="63"/>
    </location>
</feature>
<organism evidence="2 3">
    <name type="scientific">Gracilibacillus caseinilyticus</name>
    <dbReference type="NCBI Taxonomy" id="2932256"/>
    <lineage>
        <taxon>Bacteria</taxon>
        <taxon>Bacillati</taxon>
        <taxon>Bacillota</taxon>
        <taxon>Bacilli</taxon>
        <taxon>Bacillales</taxon>
        <taxon>Bacillaceae</taxon>
        <taxon>Gracilibacillus</taxon>
    </lineage>
</organism>
<gene>
    <name evidence="2" type="ORF">MUN88_06640</name>
</gene>
<keyword evidence="1" id="KW-0472">Membrane</keyword>
<reference evidence="2 3" key="1">
    <citation type="submission" date="2022-04" db="EMBL/GenBank/DDBJ databases">
        <title>Gracilibacillus sp. isolated from saltern.</title>
        <authorList>
            <person name="Won M."/>
            <person name="Lee C.-M."/>
            <person name="Woen H.-Y."/>
            <person name="Kwon S.-W."/>
        </authorList>
    </citation>
    <scope>NUCLEOTIDE SEQUENCE [LARGE SCALE GENOMIC DNA]</scope>
    <source>
        <strain evidence="2 3">SSWR10-1</strain>
    </source>
</reference>
<keyword evidence="1" id="KW-0812">Transmembrane</keyword>
<dbReference type="RefSeq" id="WP_244722488.1">
    <property type="nucleotide sequence ID" value="NZ_CP095072.1"/>
</dbReference>
<evidence type="ECO:0000313" key="3">
    <source>
        <dbReference type="Proteomes" id="UP000831782"/>
    </source>
</evidence>
<dbReference type="Proteomes" id="UP000831782">
    <property type="component" value="Chromosome"/>
</dbReference>
<protein>
    <submittedName>
        <fullName evidence="2">Uncharacterized protein</fullName>
    </submittedName>
</protein>
<sequence length="64" mass="7297">MGKTEWDMQEVKYLKKINLVQTNVILLVCFVLYSSFVAYAGDTLVIFTTVCAFCWILTVLDVTP</sequence>
<accession>A0ABY4F5L2</accession>